<accession>A0A0B1SV81</accession>
<proteinExistence type="predicted"/>
<evidence type="ECO:0000313" key="1">
    <source>
        <dbReference type="EMBL" id="KHJ87090.1"/>
    </source>
</evidence>
<keyword evidence="2" id="KW-1185">Reference proteome</keyword>
<feature type="non-terminal residue" evidence="1">
    <location>
        <position position="1"/>
    </location>
</feature>
<reference evidence="1 2" key="1">
    <citation type="submission" date="2014-03" db="EMBL/GenBank/DDBJ databases">
        <title>Draft genome of the hookworm Oesophagostomum dentatum.</title>
        <authorList>
            <person name="Mitreva M."/>
        </authorList>
    </citation>
    <scope>NUCLEOTIDE SEQUENCE [LARGE SCALE GENOMIC DNA]</scope>
    <source>
        <strain evidence="1 2">OD-Hann</strain>
    </source>
</reference>
<dbReference type="EMBL" id="KN558591">
    <property type="protein sequence ID" value="KHJ87090.1"/>
    <property type="molecule type" value="Genomic_DNA"/>
</dbReference>
<name>A0A0B1SV81_OESDE</name>
<sequence length="174" mass="18891">LQPFTSTGTVRETNRSNGPEVKVDVAEFAEVKTDVDETVHLVPVTRKRCYTSTVPSCSIADAREVKPETDHGPEVKLHNGENKGTVHLAVTSVCGRVLGSLTVGDTMNDAEAPPVLTREDVTDSEVPSCSFPDAREIKSETDNGPGMKLHDDEMNAMDLILNRKSSSPHDKVCF</sequence>
<dbReference type="AlphaFoldDB" id="A0A0B1SV81"/>
<dbReference type="Proteomes" id="UP000053660">
    <property type="component" value="Unassembled WGS sequence"/>
</dbReference>
<organism evidence="1 2">
    <name type="scientific">Oesophagostomum dentatum</name>
    <name type="common">Nodular worm</name>
    <dbReference type="NCBI Taxonomy" id="61180"/>
    <lineage>
        <taxon>Eukaryota</taxon>
        <taxon>Metazoa</taxon>
        <taxon>Ecdysozoa</taxon>
        <taxon>Nematoda</taxon>
        <taxon>Chromadorea</taxon>
        <taxon>Rhabditida</taxon>
        <taxon>Rhabditina</taxon>
        <taxon>Rhabditomorpha</taxon>
        <taxon>Strongyloidea</taxon>
        <taxon>Strongylidae</taxon>
        <taxon>Oesophagostomum</taxon>
    </lineage>
</organism>
<evidence type="ECO:0000313" key="2">
    <source>
        <dbReference type="Proteomes" id="UP000053660"/>
    </source>
</evidence>
<protein>
    <submittedName>
        <fullName evidence="1">Uncharacterized protein</fullName>
    </submittedName>
</protein>
<gene>
    <name evidence="1" type="ORF">OESDEN_13142</name>
</gene>